<protein>
    <submittedName>
        <fullName evidence="3">Uncharacterized protein</fullName>
    </submittedName>
</protein>
<evidence type="ECO:0000313" key="3">
    <source>
        <dbReference type="EMBL" id="RIY42149.1"/>
    </source>
</evidence>
<keyword evidence="2" id="KW-0812">Transmembrane</keyword>
<sequence length="255" mass="27376">MGSNQSKAAGNRRPAKRSAFWQRGTWVLVWVVAMGLGFAAGQHIQLGQAAKQYANLQTDFDVTVAQLRYDISKLAAEKEALQSRLSVEQSTRRSLEESIQRAQGDLAKANERLAFYDQLLPPGPSGSVSIRALSIQPNGAFLAYRVLLTRNAQPGSEFNGHVEFVANGEKNGESVKITLNPATGQAGEASVAASTAQPLPVSFDQFQRLEGLLSMPDGLSLTSVTLNIIEEGAVRVSRSVNFPGPDASTETDETS</sequence>
<comment type="caution">
    <text evidence="3">The sequence shown here is derived from an EMBL/GenBank/DDBJ whole genome shotgun (WGS) entry which is preliminary data.</text>
</comment>
<dbReference type="AlphaFoldDB" id="A0A3A1YXV9"/>
<keyword evidence="1" id="KW-0175">Coiled coil</keyword>
<dbReference type="InterPro" id="IPR046703">
    <property type="entry name" value="DUF6776"/>
</dbReference>
<reference evidence="3 4" key="1">
    <citation type="submission" date="2017-08" db="EMBL/GenBank/DDBJ databases">
        <title>Pusillimonas indicus sp. nov., a member of the family Alcaligenaceae isolated from surface seawater.</title>
        <authorList>
            <person name="Li J."/>
        </authorList>
    </citation>
    <scope>NUCLEOTIDE SEQUENCE [LARGE SCALE GENOMIC DNA]</scope>
    <source>
        <strain evidence="3 4">L52-1-41</strain>
    </source>
</reference>
<keyword evidence="2" id="KW-0472">Membrane</keyword>
<evidence type="ECO:0000256" key="2">
    <source>
        <dbReference type="SAM" id="Phobius"/>
    </source>
</evidence>
<gene>
    <name evidence="3" type="ORF">CJP73_01535</name>
</gene>
<accession>A0A3A1YXV9</accession>
<feature type="coiled-coil region" evidence="1">
    <location>
        <begin position="64"/>
        <end position="119"/>
    </location>
</feature>
<dbReference type="Pfam" id="PF20567">
    <property type="entry name" value="DUF6776"/>
    <property type="match status" value="1"/>
</dbReference>
<dbReference type="OrthoDB" id="8585321at2"/>
<organism evidence="3 4">
    <name type="scientific">Neopusillimonas maritima</name>
    <dbReference type="NCBI Taxonomy" id="2026239"/>
    <lineage>
        <taxon>Bacteria</taxon>
        <taxon>Pseudomonadati</taxon>
        <taxon>Pseudomonadota</taxon>
        <taxon>Betaproteobacteria</taxon>
        <taxon>Burkholderiales</taxon>
        <taxon>Alcaligenaceae</taxon>
        <taxon>Neopusillimonas</taxon>
    </lineage>
</organism>
<dbReference type="Proteomes" id="UP000266206">
    <property type="component" value="Unassembled WGS sequence"/>
</dbReference>
<evidence type="ECO:0000256" key="1">
    <source>
        <dbReference type="SAM" id="Coils"/>
    </source>
</evidence>
<keyword evidence="2" id="KW-1133">Transmembrane helix</keyword>
<dbReference type="RefSeq" id="WP_114421236.1">
    <property type="nucleotide sequence ID" value="NZ_NQYH01000001.1"/>
</dbReference>
<proteinExistence type="predicted"/>
<dbReference type="EMBL" id="NQYH01000001">
    <property type="protein sequence ID" value="RIY42149.1"/>
    <property type="molecule type" value="Genomic_DNA"/>
</dbReference>
<evidence type="ECO:0000313" key="4">
    <source>
        <dbReference type="Proteomes" id="UP000266206"/>
    </source>
</evidence>
<name>A0A3A1YXV9_9BURK</name>
<feature type="transmembrane region" description="Helical" evidence="2">
    <location>
        <begin position="20"/>
        <end position="41"/>
    </location>
</feature>